<dbReference type="Proteomes" id="UP000251120">
    <property type="component" value="Chromosome"/>
</dbReference>
<dbReference type="KEGG" id="fad:CDH04_09390"/>
<dbReference type="EMBL" id="CP021781">
    <property type="protein sequence ID" value="AXA34595.1"/>
    <property type="molecule type" value="Genomic_DNA"/>
</dbReference>
<protein>
    <submittedName>
        <fullName evidence="3">VOC family protein</fullName>
    </submittedName>
</protein>
<dbReference type="RefSeq" id="WP_112870770.1">
    <property type="nucleotide sequence ID" value="NZ_CP021781.1"/>
</dbReference>
<dbReference type="PANTHER" id="PTHR40265:SF1">
    <property type="entry name" value="GLYOXALASE-LIKE DOMAIN-CONTAINING PROTEIN"/>
    <property type="match status" value="1"/>
</dbReference>
<dbReference type="PANTHER" id="PTHR40265">
    <property type="entry name" value="BLL2707 PROTEIN"/>
    <property type="match status" value="1"/>
</dbReference>
<evidence type="ECO:0000259" key="1">
    <source>
        <dbReference type="Pfam" id="PF13468"/>
    </source>
</evidence>
<evidence type="ECO:0000313" key="4">
    <source>
        <dbReference type="Proteomes" id="UP000251120"/>
    </source>
</evidence>
<proteinExistence type="predicted"/>
<keyword evidence="5" id="KW-1185">Reference proteome</keyword>
<sequence>MSKKNHLGIDHPLVAVRSIDKAVEDFTRLGFFINPRHHHPWGTDNHLLMFPENFIEVISIYDDTKLDLPNEKGFTFGRFISDSINRREGISLVALHSTDARKDHELLENNKVENSGIVDFRRIAHLPNGTTEVCVSLVMLINNKFPSVSHFLCHQHNPETIWMKEWMEHPNGANGITSVSYVTHNPDDLYSHFCGIYGADKITKNKPGYMTVQTDRGVFEILSKPQANERFAGIDIPLTDDQLPSGIAISVSTKSISKAKSHLDNNKVEYIQTTDNCLLIPAHYAGNTIIEIHQDII</sequence>
<dbReference type="Gene3D" id="3.10.180.10">
    <property type="entry name" value="2,3-Dihydroxybiphenyl 1,2-Dioxygenase, domain 1"/>
    <property type="match status" value="1"/>
</dbReference>
<dbReference type="EMBL" id="CP043424">
    <property type="protein sequence ID" value="QIW12839.1"/>
    <property type="molecule type" value="Genomic_DNA"/>
</dbReference>
<organism evidence="2 4">
    <name type="scientific">Francisella adeliensis</name>
    <dbReference type="NCBI Taxonomy" id="2007306"/>
    <lineage>
        <taxon>Bacteria</taxon>
        <taxon>Pseudomonadati</taxon>
        <taxon>Pseudomonadota</taxon>
        <taxon>Gammaproteobacteria</taxon>
        <taxon>Thiotrichales</taxon>
        <taxon>Francisellaceae</taxon>
        <taxon>Francisella</taxon>
    </lineage>
</organism>
<name>A0A2Z4Y249_9GAMM</name>
<reference evidence="3 5" key="2">
    <citation type="submission" date="2019-08" db="EMBL/GenBank/DDBJ databases">
        <title>Complete genome sequences of Francisella adeliensis (FSC1325 and FSC1326).</title>
        <authorList>
            <person name="Ohrman C."/>
            <person name="Uneklint I."/>
            <person name="Vallesi A."/>
            <person name="Karlsson L."/>
            <person name="Sjodin A."/>
        </authorList>
    </citation>
    <scope>NUCLEOTIDE SEQUENCE [LARGE SCALE GENOMIC DNA]</scope>
    <source>
        <strain evidence="3 5">FSC1325</strain>
    </source>
</reference>
<evidence type="ECO:0000313" key="3">
    <source>
        <dbReference type="EMBL" id="QIW12839.1"/>
    </source>
</evidence>
<dbReference type="Proteomes" id="UP000681131">
    <property type="component" value="Chromosome"/>
</dbReference>
<dbReference type="Pfam" id="PF13468">
    <property type="entry name" value="Glyoxalase_3"/>
    <property type="match status" value="1"/>
</dbReference>
<dbReference type="OrthoDB" id="9812467at2"/>
<evidence type="ECO:0000313" key="5">
    <source>
        <dbReference type="Proteomes" id="UP000681131"/>
    </source>
</evidence>
<accession>A0A2Z4Y249</accession>
<dbReference type="InterPro" id="IPR029068">
    <property type="entry name" value="Glyas_Bleomycin-R_OHBP_Dase"/>
</dbReference>
<dbReference type="SUPFAM" id="SSF54593">
    <property type="entry name" value="Glyoxalase/Bleomycin resistance protein/Dihydroxybiphenyl dioxygenase"/>
    <property type="match status" value="1"/>
</dbReference>
<dbReference type="InterPro" id="IPR025870">
    <property type="entry name" value="Glyoxalase-like_dom"/>
</dbReference>
<dbReference type="AlphaFoldDB" id="A0A2Z4Y249"/>
<reference evidence="2 4" key="1">
    <citation type="submission" date="2017-06" db="EMBL/GenBank/DDBJ databases">
        <title>Complete genome of Francisella adeliensis.</title>
        <authorList>
            <person name="Vallesi A."/>
            <person name="Sjodin A."/>
        </authorList>
    </citation>
    <scope>NUCLEOTIDE SEQUENCE [LARGE SCALE GENOMIC DNA]</scope>
    <source>
        <strain evidence="2 4">FDC440</strain>
    </source>
</reference>
<evidence type="ECO:0000313" key="2">
    <source>
        <dbReference type="EMBL" id="AXA34595.1"/>
    </source>
</evidence>
<gene>
    <name evidence="2" type="ORF">CDH04_09390</name>
    <name evidence="3" type="ORF">FZC43_09400</name>
</gene>
<feature type="domain" description="Glyoxalase-like" evidence="1">
    <location>
        <begin position="9"/>
        <end position="189"/>
    </location>
</feature>